<dbReference type="Proteomes" id="UP000092698">
    <property type="component" value="Chromosome"/>
</dbReference>
<evidence type="ECO:0000313" key="3">
    <source>
        <dbReference type="Proteomes" id="UP000092698"/>
    </source>
</evidence>
<protein>
    <submittedName>
        <fullName evidence="2">Uncharacterized protein</fullName>
    </submittedName>
</protein>
<dbReference type="STRING" id="645517.A6F65_01122"/>
<keyword evidence="1" id="KW-1133">Transmembrane helix</keyword>
<sequence length="411" mass="45171">MQGLRALLTRELLAGLVGGLVAAVLVTLVFLFLLGQAGGFPGDSDQEQADITDGFPGRAAMERISCGQGETRLVVMHGMEDNFSPAGEERAVMRPEVARVPIFRSRAGLENRPRQLRDYDQPGADLHLIDSFDLPRGVLSGAVVFAGRDQSKLAWNDQIQIGDLDLAKWPESLRPGIMYYGPGQHDPDDPDSENPISGLRIIRLEEFLVGAGEDAPPDLLRYLNKIDRPDMVDVRIEDDTMIDYLAFVLCLEPEEPRGTTFREHRLKPYGEDYSFFNCSSDMMQPECNADSGDHLCEIPSPVFCYRDGNRVEGAAIERFRSDGNWGADYLVGGEVRVSAPVVPASFGTIDRANAFCAAEFGQGWRVLSFHEAGGFGVLSRSDIAPLTRGLVQAADSPYGNCWDRPESVIGR</sequence>
<dbReference type="AlphaFoldDB" id="A0A1C7D7H6"/>
<organism evidence="2 3">
    <name type="scientific">Paraurantiacibacter namhicola</name>
    <dbReference type="NCBI Taxonomy" id="645517"/>
    <lineage>
        <taxon>Bacteria</taxon>
        <taxon>Pseudomonadati</taxon>
        <taxon>Pseudomonadota</taxon>
        <taxon>Alphaproteobacteria</taxon>
        <taxon>Sphingomonadales</taxon>
        <taxon>Erythrobacteraceae</taxon>
        <taxon>Paraurantiacibacter</taxon>
    </lineage>
</organism>
<feature type="transmembrane region" description="Helical" evidence="1">
    <location>
        <begin position="12"/>
        <end position="34"/>
    </location>
</feature>
<reference evidence="2 3" key="1">
    <citation type="submission" date="2016-07" db="EMBL/GenBank/DDBJ databases">
        <title>Complete genome sequence of Altererythrobacter namhicola JCM 16345T, containing esterase-encoding genes.</title>
        <authorList>
            <person name="Cheng H."/>
            <person name="Wu Y.-H."/>
            <person name="Jian S.-L."/>
            <person name="Huo Y.-Y."/>
            <person name="Wang C.-S."/>
            <person name="Xu X.-W."/>
        </authorList>
    </citation>
    <scope>NUCLEOTIDE SEQUENCE [LARGE SCALE GENOMIC DNA]</scope>
    <source>
        <strain evidence="2 3">JCM 16345</strain>
    </source>
</reference>
<dbReference type="EMBL" id="CP016545">
    <property type="protein sequence ID" value="ANU07430.1"/>
    <property type="molecule type" value="Genomic_DNA"/>
</dbReference>
<keyword evidence="1" id="KW-0812">Transmembrane</keyword>
<dbReference type="KEGG" id="anh:A6F65_01122"/>
<name>A0A1C7D7H6_9SPHN</name>
<keyword evidence="1" id="KW-0472">Membrane</keyword>
<accession>A0A1C7D7H6</accession>
<dbReference type="OrthoDB" id="583296at2"/>
<proteinExistence type="predicted"/>
<keyword evidence="3" id="KW-1185">Reference proteome</keyword>
<evidence type="ECO:0000313" key="2">
    <source>
        <dbReference type="EMBL" id="ANU07430.1"/>
    </source>
</evidence>
<gene>
    <name evidence="2" type="ORF">A6F65_01122</name>
</gene>
<dbReference type="RefSeq" id="WP_067786655.1">
    <property type="nucleotide sequence ID" value="NZ_CP016545.1"/>
</dbReference>
<evidence type="ECO:0000256" key="1">
    <source>
        <dbReference type="SAM" id="Phobius"/>
    </source>
</evidence>